<organism evidence="2 3">
    <name type="scientific">Paraburkholderia rhynchosiae</name>
    <dbReference type="NCBI Taxonomy" id="487049"/>
    <lineage>
        <taxon>Bacteria</taxon>
        <taxon>Pseudomonadati</taxon>
        <taxon>Pseudomonadota</taxon>
        <taxon>Betaproteobacteria</taxon>
        <taxon>Burkholderiales</taxon>
        <taxon>Burkholderiaceae</taxon>
        <taxon>Paraburkholderia</taxon>
    </lineage>
</organism>
<dbReference type="Proteomes" id="UP000494205">
    <property type="component" value="Unassembled WGS sequence"/>
</dbReference>
<dbReference type="GO" id="GO:0003677">
    <property type="term" value="F:DNA binding"/>
    <property type="evidence" value="ECO:0007669"/>
    <property type="project" value="InterPro"/>
</dbReference>
<dbReference type="RefSeq" id="WP_244201250.1">
    <property type="nucleotide sequence ID" value="NZ_CADIJZ010000010.1"/>
</dbReference>
<dbReference type="CDD" id="cd00093">
    <property type="entry name" value="HTH_XRE"/>
    <property type="match status" value="1"/>
</dbReference>
<dbReference type="PROSITE" id="PS50943">
    <property type="entry name" value="HTH_CROC1"/>
    <property type="match status" value="1"/>
</dbReference>
<accession>A0A6J5B524</accession>
<reference evidence="2 3" key="1">
    <citation type="submission" date="2020-04" db="EMBL/GenBank/DDBJ databases">
        <authorList>
            <person name="De Canck E."/>
        </authorList>
    </citation>
    <scope>NUCLEOTIDE SEQUENCE [LARGE SCALE GENOMIC DNA]</scope>
    <source>
        <strain evidence="2 3">LMG 27174</strain>
    </source>
</reference>
<dbReference type="Gene3D" id="1.10.260.40">
    <property type="entry name" value="lambda repressor-like DNA-binding domains"/>
    <property type="match status" value="1"/>
</dbReference>
<protein>
    <recommendedName>
        <fullName evidence="1">HTH cro/C1-type domain-containing protein</fullName>
    </recommendedName>
</protein>
<dbReference type="SMART" id="SM00530">
    <property type="entry name" value="HTH_XRE"/>
    <property type="match status" value="1"/>
</dbReference>
<dbReference type="InterPro" id="IPR001387">
    <property type="entry name" value="Cro/C1-type_HTH"/>
</dbReference>
<dbReference type="EMBL" id="CADIJZ010000010">
    <property type="protein sequence ID" value="CAB3692019.1"/>
    <property type="molecule type" value="Genomic_DNA"/>
</dbReference>
<proteinExistence type="predicted"/>
<name>A0A6J5B524_9BURK</name>
<evidence type="ECO:0000313" key="3">
    <source>
        <dbReference type="Proteomes" id="UP000494205"/>
    </source>
</evidence>
<sequence>MFEYAMLAYTNLDCKLFALCQLGPTVEKSIYTQQYGLFLATLRAARESAGILQSELAARLNVDQPFVSKCESGQRRLDFIEVREWCAALGITLNELTVSFEETIARVQKK</sequence>
<evidence type="ECO:0000259" key="1">
    <source>
        <dbReference type="PROSITE" id="PS50943"/>
    </source>
</evidence>
<gene>
    <name evidence="2" type="ORF">LMG27174_03219</name>
</gene>
<evidence type="ECO:0000313" key="2">
    <source>
        <dbReference type="EMBL" id="CAB3692019.1"/>
    </source>
</evidence>
<feature type="domain" description="HTH cro/C1-type" evidence="1">
    <location>
        <begin position="42"/>
        <end position="96"/>
    </location>
</feature>
<dbReference type="SUPFAM" id="SSF47413">
    <property type="entry name" value="lambda repressor-like DNA-binding domains"/>
    <property type="match status" value="1"/>
</dbReference>
<dbReference type="Pfam" id="PF01381">
    <property type="entry name" value="HTH_3"/>
    <property type="match status" value="1"/>
</dbReference>
<dbReference type="InterPro" id="IPR010982">
    <property type="entry name" value="Lambda_DNA-bd_dom_sf"/>
</dbReference>
<dbReference type="AlphaFoldDB" id="A0A6J5B524"/>